<feature type="signal peptide" evidence="1">
    <location>
        <begin position="1"/>
        <end position="21"/>
    </location>
</feature>
<feature type="chain" id="PRO_5036951855" description="TonB protein C-terminal" evidence="1">
    <location>
        <begin position="22"/>
        <end position="110"/>
    </location>
</feature>
<dbReference type="AlphaFoldDB" id="A0A917ME67"/>
<evidence type="ECO:0008006" key="4">
    <source>
        <dbReference type="Google" id="ProtNLM"/>
    </source>
</evidence>
<evidence type="ECO:0000313" key="2">
    <source>
        <dbReference type="EMBL" id="GGG99110.1"/>
    </source>
</evidence>
<organism evidence="2 3">
    <name type="scientific">Polaribacter pacificus</name>
    <dbReference type="NCBI Taxonomy" id="1775173"/>
    <lineage>
        <taxon>Bacteria</taxon>
        <taxon>Pseudomonadati</taxon>
        <taxon>Bacteroidota</taxon>
        <taxon>Flavobacteriia</taxon>
        <taxon>Flavobacteriales</taxon>
        <taxon>Flavobacteriaceae</taxon>
    </lineage>
</organism>
<dbReference type="Proteomes" id="UP000633278">
    <property type="component" value="Unassembled WGS sequence"/>
</dbReference>
<accession>A0A917ME67</accession>
<keyword evidence="1" id="KW-0732">Signal</keyword>
<reference evidence="2" key="1">
    <citation type="journal article" date="2014" name="Int. J. Syst. Evol. Microbiol.">
        <title>Complete genome sequence of Corynebacterium casei LMG S-19264T (=DSM 44701T), isolated from a smear-ripened cheese.</title>
        <authorList>
            <consortium name="US DOE Joint Genome Institute (JGI-PGF)"/>
            <person name="Walter F."/>
            <person name="Albersmeier A."/>
            <person name="Kalinowski J."/>
            <person name="Ruckert C."/>
        </authorList>
    </citation>
    <scope>NUCLEOTIDE SEQUENCE</scope>
    <source>
        <strain evidence="2">CGMCC 1.15763</strain>
    </source>
</reference>
<protein>
    <recommendedName>
        <fullName evidence="4">TonB protein C-terminal</fullName>
    </recommendedName>
</protein>
<proteinExistence type="predicted"/>
<evidence type="ECO:0000256" key="1">
    <source>
        <dbReference type="SAM" id="SignalP"/>
    </source>
</evidence>
<sequence>MKNLKVTLAIILFSVSTIVSAAVKTESPIGDDLRTEVVKLLGHHQYDLENKTLEAEVSVLVNNKNELVVVSVNSSDAALIAFVTTKLNYKKIDGKGIAKGSIFTIPLKLT</sequence>
<keyword evidence="3" id="KW-1185">Reference proteome</keyword>
<dbReference type="RefSeq" id="WP_188598870.1">
    <property type="nucleotide sequence ID" value="NZ_BMJW01000002.1"/>
</dbReference>
<gene>
    <name evidence="2" type="ORF">GCM10011416_16720</name>
</gene>
<dbReference type="EMBL" id="BMJW01000002">
    <property type="protein sequence ID" value="GGG99110.1"/>
    <property type="molecule type" value="Genomic_DNA"/>
</dbReference>
<name>A0A917ME67_9FLAO</name>
<comment type="caution">
    <text evidence="2">The sequence shown here is derived from an EMBL/GenBank/DDBJ whole genome shotgun (WGS) entry which is preliminary data.</text>
</comment>
<evidence type="ECO:0000313" key="3">
    <source>
        <dbReference type="Proteomes" id="UP000633278"/>
    </source>
</evidence>
<reference evidence="2" key="2">
    <citation type="submission" date="2020-09" db="EMBL/GenBank/DDBJ databases">
        <authorList>
            <person name="Sun Q."/>
            <person name="Zhou Y."/>
        </authorList>
    </citation>
    <scope>NUCLEOTIDE SEQUENCE</scope>
    <source>
        <strain evidence="2">CGMCC 1.15763</strain>
    </source>
</reference>